<dbReference type="EC" id="2.7.8.26" evidence="5 19"/>
<dbReference type="NCBIfam" id="NF001278">
    <property type="entry name" value="PRK00235.1-5"/>
    <property type="match status" value="1"/>
</dbReference>
<protein>
    <recommendedName>
        <fullName evidence="6 19">Adenosylcobinamide-GDP ribazoletransferase</fullName>
        <ecNumber evidence="5 19">2.7.8.26</ecNumber>
    </recommendedName>
    <alternativeName>
        <fullName evidence="16 19">Cobalamin synthase</fullName>
    </alternativeName>
    <alternativeName>
        <fullName evidence="15 19">Cobalamin-5'-phosphate synthase</fullName>
    </alternativeName>
</protein>
<sequence>MLRPFLIAVQFLTRLPVTRGDWREEEVGRSIVWYPAVGLLLGAVLSVLGWALQSAVPAVAAAVLLAVWVFGTGALHLDGLADSADAWLGGHGDRERTLAIMKDAHRGAAAIVVVAVVLIAKFAALETAIQSGAWAVLVTAPLAGRALVPVLFLTTPYVRTGGLGGALALHLPRRGAVVSAGAAVAAVLALSPERGLAILLTAAAVFALLRWLMMVRIHGTTGDTAGALIEIAEAAVLLAAVA</sequence>
<dbReference type="PANTHER" id="PTHR34148:SF1">
    <property type="entry name" value="ADENOSYLCOBINAMIDE-GDP RIBAZOLETRANSFERASE"/>
    <property type="match status" value="1"/>
</dbReference>
<evidence type="ECO:0000256" key="7">
    <source>
        <dbReference type="ARBA" id="ARBA00022475"/>
    </source>
</evidence>
<evidence type="ECO:0000256" key="12">
    <source>
        <dbReference type="ARBA" id="ARBA00022989"/>
    </source>
</evidence>
<dbReference type="FunCoup" id="A0A5C7EIT2">
    <property type="interactions" value="213"/>
</dbReference>
<gene>
    <name evidence="19" type="primary">cobS</name>
    <name evidence="20" type="ORF">FR698_07065</name>
</gene>
<evidence type="ECO:0000256" key="4">
    <source>
        <dbReference type="ARBA" id="ARBA00010561"/>
    </source>
</evidence>
<dbReference type="AlphaFoldDB" id="A0A5C7EIT2"/>
<dbReference type="UniPathway" id="UPA00148">
    <property type="reaction ID" value="UER00238"/>
</dbReference>
<dbReference type="GO" id="GO:0009236">
    <property type="term" value="P:cobalamin biosynthetic process"/>
    <property type="evidence" value="ECO:0007669"/>
    <property type="project" value="UniProtKB-UniRule"/>
</dbReference>
<keyword evidence="10 19" id="KW-0812">Transmembrane</keyword>
<evidence type="ECO:0000256" key="10">
    <source>
        <dbReference type="ARBA" id="ARBA00022692"/>
    </source>
</evidence>
<evidence type="ECO:0000256" key="13">
    <source>
        <dbReference type="ARBA" id="ARBA00023136"/>
    </source>
</evidence>
<evidence type="ECO:0000256" key="14">
    <source>
        <dbReference type="ARBA" id="ARBA00025228"/>
    </source>
</evidence>
<dbReference type="OrthoDB" id="9794626at2"/>
<evidence type="ECO:0000313" key="20">
    <source>
        <dbReference type="EMBL" id="TXF12279.1"/>
    </source>
</evidence>
<evidence type="ECO:0000313" key="21">
    <source>
        <dbReference type="Proteomes" id="UP000321201"/>
    </source>
</evidence>
<evidence type="ECO:0000256" key="18">
    <source>
        <dbReference type="ARBA" id="ARBA00049504"/>
    </source>
</evidence>
<evidence type="ECO:0000256" key="15">
    <source>
        <dbReference type="ARBA" id="ARBA00032605"/>
    </source>
</evidence>
<comment type="pathway">
    <text evidence="3 19">Cofactor biosynthesis; adenosylcobalamin biosynthesis; adenosylcobalamin from cob(II)yrinate a,c-diamide: step 7/7.</text>
</comment>
<dbReference type="InterPro" id="IPR003805">
    <property type="entry name" value="CobS"/>
</dbReference>
<evidence type="ECO:0000256" key="6">
    <source>
        <dbReference type="ARBA" id="ARBA00015850"/>
    </source>
</evidence>
<keyword evidence="8 19" id="KW-0169">Cobalamin biosynthesis</keyword>
<keyword evidence="21" id="KW-1185">Reference proteome</keyword>
<dbReference type="GO" id="GO:0051073">
    <property type="term" value="F:adenosylcobinamide-GDP ribazoletransferase activity"/>
    <property type="evidence" value="ECO:0007669"/>
    <property type="project" value="UniProtKB-UniRule"/>
</dbReference>
<dbReference type="NCBIfam" id="TIGR00317">
    <property type="entry name" value="cobS"/>
    <property type="match status" value="1"/>
</dbReference>
<evidence type="ECO:0000256" key="16">
    <source>
        <dbReference type="ARBA" id="ARBA00032853"/>
    </source>
</evidence>
<proteinExistence type="inferred from homology"/>
<evidence type="ECO:0000256" key="17">
    <source>
        <dbReference type="ARBA" id="ARBA00048623"/>
    </source>
</evidence>
<dbReference type="RefSeq" id="WP_147799478.1">
    <property type="nucleotide sequence ID" value="NZ_VPFL01000007.1"/>
</dbReference>
<evidence type="ECO:0000256" key="3">
    <source>
        <dbReference type="ARBA" id="ARBA00004663"/>
    </source>
</evidence>
<reference evidence="20 21" key="1">
    <citation type="submission" date="2019-08" db="EMBL/GenBank/DDBJ databases">
        <title>Pelomicrobium methylotrophicum gen. nov., sp. nov. a moderately thermophilic, facultatively anaerobic, lithoautotrophic and methylotrophic bacterium isolated from a terrestrial mud volcano.</title>
        <authorList>
            <person name="Slobodkina G.B."/>
            <person name="Merkel A.Y."/>
            <person name="Slobodkin A.I."/>
        </authorList>
    </citation>
    <scope>NUCLEOTIDE SEQUENCE [LARGE SCALE GENOMIC DNA]</scope>
    <source>
        <strain evidence="20 21">SM250</strain>
    </source>
</reference>
<feature type="transmembrane region" description="Helical" evidence="19">
    <location>
        <begin position="104"/>
        <end position="125"/>
    </location>
</feature>
<dbReference type="Pfam" id="PF02654">
    <property type="entry name" value="CobS"/>
    <property type="match status" value="1"/>
</dbReference>
<dbReference type="GO" id="GO:0008818">
    <property type="term" value="F:cobalamin 5'-phosphate synthase activity"/>
    <property type="evidence" value="ECO:0007669"/>
    <property type="project" value="UniProtKB-UniRule"/>
</dbReference>
<feature type="transmembrane region" description="Helical" evidence="19">
    <location>
        <begin position="131"/>
        <end position="153"/>
    </location>
</feature>
<keyword evidence="13 19" id="KW-0472">Membrane</keyword>
<evidence type="ECO:0000256" key="9">
    <source>
        <dbReference type="ARBA" id="ARBA00022679"/>
    </source>
</evidence>
<evidence type="ECO:0000256" key="11">
    <source>
        <dbReference type="ARBA" id="ARBA00022842"/>
    </source>
</evidence>
<keyword evidence="12 19" id="KW-1133">Transmembrane helix</keyword>
<evidence type="ECO:0000256" key="8">
    <source>
        <dbReference type="ARBA" id="ARBA00022573"/>
    </source>
</evidence>
<comment type="subcellular location">
    <subcellularLocation>
        <location evidence="2 19">Cell membrane</location>
        <topology evidence="2 19">Multi-pass membrane protein</topology>
    </subcellularLocation>
</comment>
<dbReference type="Proteomes" id="UP000321201">
    <property type="component" value="Unassembled WGS sequence"/>
</dbReference>
<feature type="transmembrane region" description="Helical" evidence="19">
    <location>
        <begin position="31"/>
        <end position="52"/>
    </location>
</feature>
<dbReference type="InParanoid" id="A0A5C7EIT2"/>
<comment type="catalytic activity">
    <reaction evidence="18 19">
        <text>alpha-ribazole 5'-phosphate + adenosylcob(III)inamide-GDP = adenosylcob(III)alamin 5'-phosphate + GMP + H(+)</text>
        <dbReference type="Rhea" id="RHEA:23560"/>
        <dbReference type="ChEBI" id="CHEBI:15378"/>
        <dbReference type="ChEBI" id="CHEBI:57918"/>
        <dbReference type="ChEBI" id="CHEBI:58115"/>
        <dbReference type="ChEBI" id="CHEBI:60487"/>
        <dbReference type="ChEBI" id="CHEBI:60493"/>
        <dbReference type="EC" id="2.7.8.26"/>
    </reaction>
</comment>
<dbReference type="HAMAP" id="MF_00719">
    <property type="entry name" value="CobS"/>
    <property type="match status" value="1"/>
</dbReference>
<dbReference type="PANTHER" id="PTHR34148">
    <property type="entry name" value="ADENOSYLCOBINAMIDE-GDP RIBAZOLETRANSFERASE"/>
    <property type="match status" value="1"/>
</dbReference>
<dbReference type="GO" id="GO:0005886">
    <property type="term" value="C:plasma membrane"/>
    <property type="evidence" value="ECO:0007669"/>
    <property type="project" value="UniProtKB-SubCell"/>
</dbReference>
<name>A0A5C7EIT2_9PROT</name>
<keyword evidence="7 19" id="KW-1003">Cell membrane</keyword>
<organism evidence="20 21">
    <name type="scientific">Pelomicrobium methylotrophicum</name>
    <dbReference type="NCBI Taxonomy" id="2602750"/>
    <lineage>
        <taxon>Bacteria</taxon>
        <taxon>Pseudomonadati</taxon>
        <taxon>Pseudomonadota</taxon>
        <taxon>Hydrogenophilia</taxon>
        <taxon>Hydrogenophilia incertae sedis</taxon>
        <taxon>Pelomicrobium</taxon>
    </lineage>
</organism>
<keyword evidence="11 19" id="KW-0460">Magnesium</keyword>
<keyword evidence="9 19" id="KW-0808">Transferase</keyword>
<evidence type="ECO:0000256" key="5">
    <source>
        <dbReference type="ARBA" id="ARBA00013200"/>
    </source>
</evidence>
<accession>A0A5C7EIT2</accession>
<feature type="transmembrane region" description="Helical" evidence="19">
    <location>
        <begin position="196"/>
        <end position="213"/>
    </location>
</feature>
<comment type="function">
    <text evidence="14 19">Joins adenosylcobinamide-GDP and alpha-ribazole to generate adenosylcobalamin (Ado-cobalamin). Also synthesizes adenosylcobalamin 5'-phosphate from adenosylcobinamide-GDP and alpha-ribazole 5'-phosphate.</text>
</comment>
<comment type="cofactor">
    <cofactor evidence="1 19">
        <name>Mg(2+)</name>
        <dbReference type="ChEBI" id="CHEBI:18420"/>
    </cofactor>
</comment>
<dbReference type="EMBL" id="VPFL01000007">
    <property type="protein sequence ID" value="TXF12279.1"/>
    <property type="molecule type" value="Genomic_DNA"/>
</dbReference>
<feature type="transmembrane region" description="Helical" evidence="19">
    <location>
        <begin position="58"/>
        <end position="77"/>
    </location>
</feature>
<comment type="similarity">
    <text evidence="4 19">Belongs to the CobS family.</text>
</comment>
<comment type="catalytic activity">
    <reaction evidence="17 19">
        <text>alpha-ribazole + adenosylcob(III)inamide-GDP = adenosylcob(III)alamin + GMP + H(+)</text>
        <dbReference type="Rhea" id="RHEA:16049"/>
        <dbReference type="ChEBI" id="CHEBI:10329"/>
        <dbReference type="ChEBI" id="CHEBI:15378"/>
        <dbReference type="ChEBI" id="CHEBI:18408"/>
        <dbReference type="ChEBI" id="CHEBI:58115"/>
        <dbReference type="ChEBI" id="CHEBI:60487"/>
        <dbReference type="EC" id="2.7.8.26"/>
    </reaction>
</comment>
<evidence type="ECO:0000256" key="2">
    <source>
        <dbReference type="ARBA" id="ARBA00004651"/>
    </source>
</evidence>
<comment type="caution">
    <text evidence="20">The sequence shown here is derived from an EMBL/GenBank/DDBJ whole genome shotgun (WGS) entry which is preliminary data.</text>
</comment>
<evidence type="ECO:0000256" key="1">
    <source>
        <dbReference type="ARBA" id="ARBA00001946"/>
    </source>
</evidence>
<evidence type="ECO:0000256" key="19">
    <source>
        <dbReference type="HAMAP-Rule" id="MF_00719"/>
    </source>
</evidence>